<evidence type="ECO:0000313" key="2">
    <source>
        <dbReference type="EMBL" id="KAJ7022226.1"/>
    </source>
</evidence>
<feature type="compositionally biased region" description="Polar residues" evidence="1">
    <location>
        <begin position="166"/>
        <end position="175"/>
    </location>
</feature>
<dbReference type="Proteomes" id="UP001218188">
    <property type="component" value="Unassembled WGS sequence"/>
</dbReference>
<dbReference type="EMBL" id="JARJCM010000214">
    <property type="protein sequence ID" value="KAJ7022226.1"/>
    <property type="molecule type" value="Genomic_DNA"/>
</dbReference>
<protein>
    <submittedName>
        <fullName evidence="2">Uncharacterized protein</fullName>
    </submittedName>
</protein>
<dbReference type="AlphaFoldDB" id="A0AAD6S8P4"/>
<sequence length="196" mass="21651">MGADCAAIWLPHVPTTKGTGWWAAENPAAESNWRPDSYQVQTLPLQMSAQWRCHLLMTRRHFGGVTSHFLMISRAGKRRGKNRTRAKIRTNVLFLNKLSEVTARSSYLSGDKISNKGFIVGGGGDGGDSDSIHAYNGWIRVSRKDGAGWYGVRGRGEYMYGKTKLTKTAQGQQQPKAAKDDAPKLFEGVPSTRSSY</sequence>
<organism evidence="2 3">
    <name type="scientific">Mycena alexandri</name>
    <dbReference type="NCBI Taxonomy" id="1745969"/>
    <lineage>
        <taxon>Eukaryota</taxon>
        <taxon>Fungi</taxon>
        <taxon>Dikarya</taxon>
        <taxon>Basidiomycota</taxon>
        <taxon>Agaricomycotina</taxon>
        <taxon>Agaricomycetes</taxon>
        <taxon>Agaricomycetidae</taxon>
        <taxon>Agaricales</taxon>
        <taxon>Marasmiineae</taxon>
        <taxon>Mycenaceae</taxon>
        <taxon>Mycena</taxon>
    </lineage>
</organism>
<keyword evidence="3" id="KW-1185">Reference proteome</keyword>
<evidence type="ECO:0000313" key="3">
    <source>
        <dbReference type="Proteomes" id="UP001218188"/>
    </source>
</evidence>
<accession>A0AAD6S8P4</accession>
<comment type="caution">
    <text evidence="2">The sequence shown here is derived from an EMBL/GenBank/DDBJ whole genome shotgun (WGS) entry which is preliminary data.</text>
</comment>
<evidence type="ECO:0000256" key="1">
    <source>
        <dbReference type="SAM" id="MobiDB-lite"/>
    </source>
</evidence>
<gene>
    <name evidence="2" type="ORF">C8F04DRAFT_1194716</name>
</gene>
<name>A0AAD6S8P4_9AGAR</name>
<proteinExistence type="predicted"/>
<reference evidence="2" key="1">
    <citation type="submission" date="2023-03" db="EMBL/GenBank/DDBJ databases">
        <title>Massive genome expansion in bonnet fungi (Mycena s.s.) driven by repeated elements and novel gene families across ecological guilds.</title>
        <authorList>
            <consortium name="Lawrence Berkeley National Laboratory"/>
            <person name="Harder C.B."/>
            <person name="Miyauchi S."/>
            <person name="Viragh M."/>
            <person name="Kuo A."/>
            <person name="Thoen E."/>
            <person name="Andreopoulos B."/>
            <person name="Lu D."/>
            <person name="Skrede I."/>
            <person name="Drula E."/>
            <person name="Henrissat B."/>
            <person name="Morin E."/>
            <person name="Kohler A."/>
            <person name="Barry K."/>
            <person name="LaButti K."/>
            <person name="Morin E."/>
            <person name="Salamov A."/>
            <person name="Lipzen A."/>
            <person name="Mereny Z."/>
            <person name="Hegedus B."/>
            <person name="Baldrian P."/>
            <person name="Stursova M."/>
            <person name="Weitz H."/>
            <person name="Taylor A."/>
            <person name="Grigoriev I.V."/>
            <person name="Nagy L.G."/>
            <person name="Martin F."/>
            <person name="Kauserud H."/>
        </authorList>
    </citation>
    <scope>NUCLEOTIDE SEQUENCE</scope>
    <source>
        <strain evidence="2">CBHHK200</strain>
    </source>
</reference>
<feature type="region of interest" description="Disordered" evidence="1">
    <location>
        <begin position="165"/>
        <end position="196"/>
    </location>
</feature>